<reference evidence="1" key="1">
    <citation type="submission" date="2019-10" db="EMBL/GenBank/DDBJ databases">
        <authorList>
            <consortium name="DOE Joint Genome Institute"/>
            <person name="Kuo A."/>
            <person name="Miyauchi S."/>
            <person name="Kiss E."/>
            <person name="Drula E."/>
            <person name="Kohler A."/>
            <person name="Sanchez-Garcia M."/>
            <person name="Andreopoulos B."/>
            <person name="Barry K.W."/>
            <person name="Bonito G."/>
            <person name="Buee M."/>
            <person name="Carver A."/>
            <person name="Chen C."/>
            <person name="Cichocki N."/>
            <person name="Clum A."/>
            <person name="Culley D."/>
            <person name="Crous P.W."/>
            <person name="Fauchery L."/>
            <person name="Girlanda M."/>
            <person name="Hayes R."/>
            <person name="Keri Z."/>
            <person name="LaButti K."/>
            <person name="Lipzen A."/>
            <person name="Lombard V."/>
            <person name="Magnuson J."/>
            <person name="Maillard F."/>
            <person name="Morin E."/>
            <person name="Murat C."/>
            <person name="Nolan M."/>
            <person name="Ohm R."/>
            <person name="Pangilinan J."/>
            <person name="Pereira M."/>
            <person name="Perotto S."/>
            <person name="Peter M."/>
            <person name="Riley R."/>
            <person name="Sitrit Y."/>
            <person name="Stielow B."/>
            <person name="Szollosi G."/>
            <person name="Zifcakova L."/>
            <person name="Stursova M."/>
            <person name="Spatafora J.W."/>
            <person name="Tedersoo L."/>
            <person name="Vaario L.-M."/>
            <person name="Yamada A."/>
            <person name="Yan M."/>
            <person name="Wang P."/>
            <person name="Xu J."/>
            <person name="Bruns T."/>
            <person name="Baldrian P."/>
            <person name="Vilgalys R."/>
            <person name="Henrissat B."/>
            <person name="Grigoriev I.V."/>
            <person name="Hibbett D."/>
            <person name="Nagy L.G."/>
            <person name="Martin F.M."/>
        </authorList>
    </citation>
    <scope>NUCLEOTIDE SEQUENCE</scope>
    <source>
        <strain evidence="1">Prilba</strain>
    </source>
</reference>
<keyword evidence="2" id="KW-1185">Reference proteome</keyword>
<gene>
    <name evidence="1" type="ORF">DFH94DRAFT_852503</name>
</gene>
<organism evidence="1 2">
    <name type="scientific">Russula ochroleuca</name>
    <dbReference type="NCBI Taxonomy" id="152965"/>
    <lineage>
        <taxon>Eukaryota</taxon>
        <taxon>Fungi</taxon>
        <taxon>Dikarya</taxon>
        <taxon>Basidiomycota</taxon>
        <taxon>Agaricomycotina</taxon>
        <taxon>Agaricomycetes</taxon>
        <taxon>Russulales</taxon>
        <taxon>Russulaceae</taxon>
        <taxon>Russula</taxon>
    </lineage>
</organism>
<evidence type="ECO:0008006" key="3">
    <source>
        <dbReference type="Google" id="ProtNLM"/>
    </source>
</evidence>
<comment type="caution">
    <text evidence="1">The sequence shown here is derived from an EMBL/GenBank/DDBJ whole genome shotgun (WGS) entry which is preliminary data.</text>
</comment>
<dbReference type="SUPFAM" id="SSF54713">
    <property type="entry name" value="Elongation factor Ts (EF-Ts), dimerisation domain"/>
    <property type="match status" value="1"/>
</dbReference>
<name>A0A9P5TA15_9AGAM</name>
<evidence type="ECO:0000313" key="2">
    <source>
        <dbReference type="Proteomes" id="UP000759537"/>
    </source>
</evidence>
<dbReference type="InterPro" id="IPR036402">
    <property type="entry name" value="EF-Ts_dimer_sf"/>
</dbReference>
<dbReference type="AlphaFoldDB" id="A0A9P5TA15"/>
<protein>
    <recommendedName>
        <fullName evidence="3">Elongation factor Ts</fullName>
    </recommendedName>
</protein>
<accession>A0A9P5TA15</accession>
<dbReference type="Proteomes" id="UP000759537">
    <property type="component" value="Unassembled WGS sequence"/>
</dbReference>
<dbReference type="OrthoDB" id="277235at2759"/>
<dbReference type="EMBL" id="WHVB01000006">
    <property type="protein sequence ID" value="KAF8481688.1"/>
    <property type="molecule type" value="Genomic_DNA"/>
</dbReference>
<sequence length="118" mass="12625">MLISELRKPTEVSINKVREALAASNNVSAALNEGHVGASVLSRGTGSTPGGVCAALVELNCKTEFVARNALFFGRLVADVAHTTAFLAESGSGGQIERHDEHQKTYIFRASGFSMRRY</sequence>
<dbReference type="Gene3D" id="3.30.479.20">
    <property type="entry name" value="Elongation factor Ts, dimerisation domain"/>
    <property type="match status" value="1"/>
</dbReference>
<reference evidence="1" key="2">
    <citation type="journal article" date="2020" name="Nat. Commun.">
        <title>Large-scale genome sequencing of mycorrhizal fungi provides insights into the early evolution of symbiotic traits.</title>
        <authorList>
            <person name="Miyauchi S."/>
            <person name="Kiss E."/>
            <person name="Kuo A."/>
            <person name="Drula E."/>
            <person name="Kohler A."/>
            <person name="Sanchez-Garcia M."/>
            <person name="Morin E."/>
            <person name="Andreopoulos B."/>
            <person name="Barry K.W."/>
            <person name="Bonito G."/>
            <person name="Buee M."/>
            <person name="Carver A."/>
            <person name="Chen C."/>
            <person name="Cichocki N."/>
            <person name="Clum A."/>
            <person name="Culley D."/>
            <person name="Crous P.W."/>
            <person name="Fauchery L."/>
            <person name="Girlanda M."/>
            <person name="Hayes R.D."/>
            <person name="Keri Z."/>
            <person name="LaButti K."/>
            <person name="Lipzen A."/>
            <person name="Lombard V."/>
            <person name="Magnuson J."/>
            <person name="Maillard F."/>
            <person name="Murat C."/>
            <person name="Nolan M."/>
            <person name="Ohm R.A."/>
            <person name="Pangilinan J."/>
            <person name="Pereira M.F."/>
            <person name="Perotto S."/>
            <person name="Peter M."/>
            <person name="Pfister S."/>
            <person name="Riley R."/>
            <person name="Sitrit Y."/>
            <person name="Stielow J.B."/>
            <person name="Szollosi G."/>
            <person name="Zifcakova L."/>
            <person name="Stursova M."/>
            <person name="Spatafora J.W."/>
            <person name="Tedersoo L."/>
            <person name="Vaario L.M."/>
            <person name="Yamada A."/>
            <person name="Yan M."/>
            <person name="Wang P."/>
            <person name="Xu J."/>
            <person name="Bruns T."/>
            <person name="Baldrian P."/>
            <person name="Vilgalys R."/>
            <person name="Dunand C."/>
            <person name="Henrissat B."/>
            <person name="Grigoriev I.V."/>
            <person name="Hibbett D."/>
            <person name="Nagy L.G."/>
            <person name="Martin F.M."/>
        </authorList>
    </citation>
    <scope>NUCLEOTIDE SEQUENCE</scope>
    <source>
        <strain evidence="1">Prilba</strain>
    </source>
</reference>
<proteinExistence type="predicted"/>
<evidence type="ECO:0000313" key="1">
    <source>
        <dbReference type="EMBL" id="KAF8481688.1"/>
    </source>
</evidence>